<dbReference type="InterPro" id="IPR023828">
    <property type="entry name" value="Peptidase_S8_Ser-AS"/>
</dbReference>
<keyword evidence="14" id="KW-1133">Transmembrane helix</keyword>
<dbReference type="Pfam" id="PF01483">
    <property type="entry name" value="P_proprotein"/>
    <property type="match status" value="1"/>
</dbReference>
<dbReference type="PANTHER" id="PTHR42884">
    <property type="entry name" value="PROPROTEIN CONVERTASE SUBTILISIN/KEXIN-RELATED"/>
    <property type="match status" value="1"/>
</dbReference>
<organism evidence="17 18">
    <name type="scientific">Piromyces finnis</name>
    <dbReference type="NCBI Taxonomy" id="1754191"/>
    <lineage>
        <taxon>Eukaryota</taxon>
        <taxon>Fungi</taxon>
        <taxon>Fungi incertae sedis</taxon>
        <taxon>Chytridiomycota</taxon>
        <taxon>Chytridiomycota incertae sedis</taxon>
        <taxon>Neocallimastigomycetes</taxon>
        <taxon>Neocallimastigales</taxon>
        <taxon>Neocallimastigaceae</taxon>
        <taxon>Piromyces</taxon>
    </lineage>
</organism>
<dbReference type="EMBL" id="MCFH01000003">
    <property type="protein sequence ID" value="ORX59146.1"/>
    <property type="molecule type" value="Genomic_DNA"/>
</dbReference>
<dbReference type="Pfam" id="PF00082">
    <property type="entry name" value="Peptidase_S8"/>
    <property type="match status" value="1"/>
</dbReference>
<evidence type="ECO:0000256" key="2">
    <source>
        <dbReference type="ARBA" id="ARBA00022670"/>
    </source>
</evidence>
<keyword evidence="18" id="KW-1185">Reference proteome</keyword>
<evidence type="ECO:0000313" key="18">
    <source>
        <dbReference type="Proteomes" id="UP000193719"/>
    </source>
</evidence>
<dbReference type="PANTHER" id="PTHR42884:SF14">
    <property type="entry name" value="NEUROENDOCRINE CONVERTASE 1"/>
    <property type="match status" value="1"/>
</dbReference>
<evidence type="ECO:0000256" key="9">
    <source>
        <dbReference type="ARBA" id="ARBA00023157"/>
    </source>
</evidence>
<keyword evidence="4 15" id="KW-0732">Signal</keyword>
<comment type="similarity">
    <text evidence="1">Belongs to the peptidase S8 family. Furin subfamily.</text>
</comment>
<feature type="transmembrane region" description="Helical" evidence="14">
    <location>
        <begin position="783"/>
        <end position="803"/>
    </location>
</feature>
<reference evidence="17 18" key="1">
    <citation type="submission" date="2016-08" db="EMBL/GenBank/DDBJ databases">
        <title>Genomes of anaerobic fungi encode conserved fungal cellulosomes for biomass hydrolysis.</title>
        <authorList>
            <consortium name="DOE Joint Genome Institute"/>
            <person name="Haitjema C.H."/>
            <person name="Gilmore S.P."/>
            <person name="Henske J.K."/>
            <person name="Solomon K.V."/>
            <person name="De Groot R."/>
            <person name="Kuo A."/>
            <person name="Mondo S.J."/>
            <person name="Salamov A.A."/>
            <person name="Labutti K."/>
            <person name="Zhao Z."/>
            <person name="Chiniquy J."/>
            <person name="Barry K."/>
            <person name="Brewer H.M."/>
            <person name="Purvine S.O."/>
            <person name="Wright A.T."/>
            <person name="Boxma B."/>
            <person name="Van Alen T."/>
            <person name="Hackstein J.H."/>
            <person name="Baker S.E."/>
            <person name="Grigoriev I.V."/>
            <person name="O'Malley M.A."/>
        </authorList>
    </citation>
    <scope>NUCLEOTIDE SEQUENCE [LARGE SCALE GENOMIC DNA]</scope>
    <source>
        <strain evidence="18">finn</strain>
    </source>
</reference>
<keyword evidence="6 12" id="KW-0720">Serine protease</keyword>
<dbReference type="InterPro" id="IPR023827">
    <property type="entry name" value="Peptidase_S8_Asp-AS"/>
</dbReference>
<dbReference type="InterPro" id="IPR022398">
    <property type="entry name" value="Peptidase_S8_His-AS"/>
</dbReference>
<dbReference type="CDD" id="cd04059">
    <property type="entry name" value="Peptidases_S8_Protein_convertases_Kexins_Furin-like"/>
    <property type="match status" value="1"/>
</dbReference>
<keyword evidence="2 12" id="KW-0645">Protease</keyword>
<evidence type="ECO:0000256" key="1">
    <source>
        <dbReference type="ARBA" id="ARBA00005325"/>
    </source>
</evidence>
<dbReference type="Gene3D" id="2.60.120.260">
    <property type="entry name" value="Galactose-binding domain-like"/>
    <property type="match status" value="1"/>
</dbReference>
<dbReference type="InterPro" id="IPR036852">
    <property type="entry name" value="Peptidase_S8/S53_dom_sf"/>
</dbReference>
<dbReference type="Proteomes" id="UP000193719">
    <property type="component" value="Unassembled WGS sequence"/>
</dbReference>
<feature type="region of interest" description="Disordered" evidence="13">
    <location>
        <begin position="948"/>
        <end position="977"/>
    </location>
</feature>
<dbReference type="SUPFAM" id="SSF49785">
    <property type="entry name" value="Galactose-binding domain-like"/>
    <property type="match status" value="1"/>
</dbReference>
<reference evidence="17 18" key="2">
    <citation type="submission" date="2016-08" db="EMBL/GenBank/DDBJ databases">
        <title>Pervasive Adenine N6-methylation of Active Genes in Fungi.</title>
        <authorList>
            <consortium name="DOE Joint Genome Institute"/>
            <person name="Mondo S.J."/>
            <person name="Dannebaum R.O."/>
            <person name="Kuo R.C."/>
            <person name="Labutti K."/>
            <person name="Haridas S."/>
            <person name="Kuo A."/>
            <person name="Salamov A."/>
            <person name="Ahrendt S.R."/>
            <person name="Lipzen A."/>
            <person name="Sullivan W."/>
            <person name="Andreopoulos W.B."/>
            <person name="Clum A."/>
            <person name="Lindquist E."/>
            <person name="Daum C."/>
            <person name="Ramamoorthy G.K."/>
            <person name="Gryganskyi A."/>
            <person name="Culley D."/>
            <person name="Magnuson J.K."/>
            <person name="James T.Y."/>
            <person name="O'Malley M.A."/>
            <person name="Stajich J.E."/>
            <person name="Spatafora J.W."/>
            <person name="Visel A."/>
            <person name="Grigoriev I.V."/>
        </authorList>
    </citation>
    <scope>NUCLEOTIDE SEQUENCE [LARGE SCALE GENOMIC DNA]</scope>
    <source>
        <strain evidence="18">finn</strain>
    </source>
</reference>
<dbReference type="PRINTS" id="PR00723">
    <property type="entry name" value="SUBTILISIN"/>
</dbReference>
<feature type="signal peptide" evidence="15">
    <location>
        <begin position="1"/>
        <end position="21"/>
    </location>
</feature>
<sequence length="1014" mass="114930">MNINFLISIIQFIIFISSVDAILENGKENLRDTSSSSSSFSTIHSNKSPTKWAVYLYDKKRDRYLTDEEANMVAEEKNFINLGKIGELEGYWLFKMKEDEYEGENDTNNNENNKNENSDDNDLLSCQENDNECKSQYDEKKKKRNIIRKRTITEAEDDLSYLEDLHWFEKQRYVQRYKREFVAYSINDLLNHGIGGKSNVYDDNIQRRQYINSYKYDQQINGQFVNKRSLYDIFRKNNLNKEKKEARGITFNDKYSDSDISYDFENLNFTDPFFHRQWHLYNNGTVSKHIGNDINVVPLWKRGINGTGVVVSVIDDGVEWTHEDINPNWNVESSFDFSLNSQYTDKRRLSKDDSHGTRCAGAIAAQPNSVCGIGVAFGAKIAGERLISTMTTDSMEATALNYKYQINDIYSNSWGPSDDGTSLEGPGTLCNKALQNGVLKGRKGYGSIFIFASGNGGVYDDNCNFDGFANSIYTIAIGAIAHDNSKPFYAEVCSAQLAVTYSGDRKLAITTTDILNSGVDKVTKVKGCTSDHSGTSAAAPIASGIIALMLSVRSDLGWRDVQHIIVNNAVIVNPDDSGWIKNGAGHFVHHFYGFGKLDAEKLVDASIKHKILPIAPLKYSKEVSSRLTIPIDNTPVESTIELTEKEVGVIHSLEHVQVTVKLPHKNRRYLTIKLISPSGTESLLATERPYDEGTNGFNGWTFMTVFNWGESPIGIWKLVIIDSRRTENPDNIVWKLGKLVSWKITVHGLCDEKHVLYNENKRPYCSVNINNDNSLFETIKNKYVFLGLMLICIIVCSFIFYLFNKKRNDKYLPLQTNEPNFELSKLKNKEFHNSDTIYKSSQASLDIKNKSSPTKSSANSNNTKASPSYSIEVETENNSKNVPLMHFKMNNKSNLVKSWSLSNIQERKSNMYSSNEDNTPIAEDKKFKFPKSGNAQDIRNLIERNTRELQKQSSLRKEFGSTASLKNDTSEKKPMLRRACSSKILLDDGESKNVKKSNLKLNKSKSSNNLKLKF</sequence>
<evidence type="ECO:0000256" key="14">
    <source>
        <dbReference type="SAM" id="Phobius"/>
    </source>
</evidence>
<dbReference type="SUPFAM" id="SSF52743">
    <property type="entry name" value="Subtilisin-like"/>
    <property type="match status" value="1"/>
</dbReference>
<dbReference type="InterPro" id="IPR032815">
    <property type="entry name" value="S8_pro-domain"/>
</dbReference>
<dbReference type="GO" id="GO:0016485">
    <property type="term" value="P:protein processing"/>
    <property type="evidence" value="ECO:0007669"/>
    <property type="project" value="TreeGrafter"/>
</dbReference>
<dbReference type="FunFam" id="3.40.50.200:FF:000021">
    <property type="entry name" value="Proprotein convertase subtilisin/kexin type 5a"/>
    <property type="match status" value="1"/>
</dbReference>
<dbReference type="GO" id="GO:0000139">
    <property type="term" value="C:Golgi membrane"/>
    <property type="evidence" value="ECO:0007669"/>
    <property type="project" value="TreeGrafter"/>
</dbReference>
<evidence type="ECO:0000259" key="16">
    <source>
        <dbReference type="PROSITE" id="PS51829"/>
    </source>
</evidence>
<evidence type="ECO:0000256" key="6">
    <source>
        <dbReference type="ARBA" id="ARBA00022825"/>
    </source>
</evidence>
<keyword evidence="5 12" id="KW-0378">Hydrolase</keyword>
<keyword evidence="7" id="KW-0106">Calcium</keyword>
<dbReference type="InterPro" id="IPR038466">
    <property type="entry name" value="S8_pro-domain_sf"/>
</dbReference>
<dbReference type="Gene3D" id="3.40.50.200">
    <property type="entry name" value="Peptidase S8/S53 domain"/>
    <property type="match status" value="1"/>
</dbReference>
<feature type="domain" description="P/Homo B" evidence="16">
    <location>
        <begin position="614"/>
        <end position="752"/>
    </location>
</feature>
<feature type="chain" id="PRO_5013344965" description="P/Homo B domain-containing protein" evidence="15">
    <location>
        <begin position="22"/>
        <end position="1014"/>
    </location>
</feature>
<keyword evidence="14" id="KW-0812">Transmembrane</keyword>
<evidence type="ECO:0000256" key="10">
    <source>
        <dbReference type="ARBA" id="ARBA00023180"/>
    </source>
</evidence>
<evidence type="ECO:0000256" key="5">
    <source>
        <dbReference type="ARBA" id="ARBA00022801"/>
    </source>
</evidence>
<evidence type="ECO:0000256" key="4">
    <source>
        <dbReference type="ARBA" id="ARBA00022729"/>
    </source>
</evidence>
<evidence type="ECO:0000256" key="11">
    <source>
        <dbReference type="PIRSR" id="PIRSR615500-1"/>
    </source>
</evidence>
<dbReference type="InterPro" id="IPR008979">
    <property type="entry name" value="Galactose-bd-like_sf"/>
</dbReference>
<proteinExistence type="inferred from homology"/>
<feature type="compositionally biased region" description="Low complexity" evidence="13">
    <location>
        <begin position="850"/>
        <end position="868"/>
    </location>
</feature>
<dbReference type="GO" id="GO:0004252">
    <property type="term" value="F:serine-type endopeptidase activity"/>
    <property type="evidence" value="ECO:0007669"/>
    <property type="project" value="UniProtKB-UniRule"/>
</dbReference>
<evidence type="ECO:0000256" key="7">
    <source>
        <dbReference type="ARBA" id="ARBA00022837"/>
    </source>
</evidence>
<keyword evidence="14" id="KW-0472">Membrane</keyword>
<dbReference type="STRING" id="1754191.A0A1Y1VLZ6"/>
<dbReference type="AlphaFoldDB" id="A0A1Y1VLZ6"/>
<feature type="region of interest" description="Disordered" evidence="13">
    <location>
        <begin position="102"/>
        <end position="126"/>
    </location>
</feature>
<dbReference type="InterPro" id="IPR015500">
    <property type="entry name" value="Peptidase_S8_subtilisin-rel"/>
</dbReference>
<feature type="active site" description="Charge relay system" evidence="11 12">
    <location>
        <position position="536"/>
    </location>
</feature>
<dbReference type="GO" id="GO:0005802">
    <property type="term" value="C:trans-Golgi network"/>
    <property type="evidence" value="ECO:0007669"/>
    <property type="project" value="TreeGrafter"/>
</dbReference>
<dbReference type="PROSITE" id="PS00136">
    <property type="entry name" value="SUBTILASE_ASP"/>
    <property type="match status" value="1"/>
</dbReference>
<protein>
    <recommendedName>
        <fullName evidence="16">P/Homo B domain-containing protein</fullName>
    </recommendedName>
</protein>
<dbReference type="PROSITE" id="PS00138">
    <property type="entry name" value="SUBTILASE_SER"/>
    <property type="match status" value="1"/>
</dbReference>
<dbReference type="PROSITE" id="PS00137">
    <property type="entry name" value="SUBTILASE_HIS"/>
    <property type="match status" value="1"/>
</dbReference>
<feature type="region of interest" description="Disordered" evidence="13">
    <location>
        <begin position="844"/>
        <end position="872"/>
    </location>
</feature>
<comment type="caution">
    <text evidence="17">The sequence shown here is derived from an EMBL/GenBank/DDBJ whole genome shotgun (WGS) entry which is preliminary data.</text>
</comment>
<feature type="active site" description="Charge relay system" evidence="11 12">
    <location>
        <position position="315"/>
    </location>
</feature>
<feature type="compositionally biased region" description="Basic and acidic residues" evidence="13">
    <location>
        <begin position="948"/>
        <end position="959"/>
    </location>
</feature>
<evidence type="ECO:0000256" key="8">
    <source>
        <dbReference type="ARBA" id="ARBA00023145"/>
    </source>
</evidence>
<dbReference type="Gene3D" id="3.30.70.850">
    <property type="entry name" value="Peptidase S8, pro-domain"/>
    <property type="match status" value="1"/>
</dbReference>
<keyword evidence="9" id="KW-1015">Disulfide bond</keyword>
<dbReference type="InterPro" id="IPR034182">
    <property type="entry name" value="Kexin/furin"/>
</dbReference>
<dbReference type="InterPro" id="IPR002884">
    <property type="entry name" value="P_dom"/>
</dbReference>
<keyword evidence="8" id="KW-0865">Zymogen</keyword>
<feature type="active site" description="Charge relay system" evidence="11 12">
    <location>
        <position position="355"/>
    </location>
</feature>
<keyword evidence="3" id="KW-0165">Cleavage on pair of basic residues</keyword>
<evidence type="ECO:0000313" key="17">
    <source>
        <dbReference type="EMBL" id="ORX59146.1"/>
    </source>
</evidence>
<dbReference type="OrthoDB" id="300641at2759"/>
<dbReference type="Pfam" id="PF16470">
    <property type="entry name" value="S8_pro-domain"/>
    <property type="match status" value="1"/>
</dbReference>
<dbReference type="InterPro" id="IPR000209">
    <property type="entry name" value="Peptidase_S8/S53_dom"/>
</dbReference>
<evidence type="ECO:0000256" key="3">
    <source>
        <dbReference type="ARBA" id="ARBA00022685"/>
    </source>
</evidence>
<evidence type="ECO:0000256" key="12">
    <source>
        <dbReference type="PROSITE-ProRule" id="PRU01240"/>
    </source>
</evidence>
<evidence type="ECO:0000256" key="13">
    <source>
        <dbReference type="SAM" id="MobiDB-lite"/>
    </source>
</evidence>
<name>A0A1Y1VLZ6_9FUNG</name>
<evidence type="ECO:0000256" key="15">
    <source>
        <dbReference type="SAM" id="SignalP"/>
    </source>
</evidence>
<keyword evidence="10" id="KW-0325">Glycoprotein</keyword>
<accession>A0A1Y1VLZ6</accession>
<dbReference type="PROSITE" id="PS51892">
    <property type="entry name" value="SUBTILASE"/>
    <property type="match status" value="1"/>
</dbReference>
<dbReference type="PROSITE" id="PS51829">
    <property type="entry name" value="P_HOMO_B"/>
    <property type="match status" value="1"/>
</dbReference>
<gene>
    <name evidence="17" type="ORF">BCR36DRAFT_408674</name>
</gene>